<keyword evidence="3 5" id="KW-0238">DNA-binding</keyword>
<dbReference type="EMBL" id="QLLO01000004">
    <property type="protein sequence ID" value="RAJ14945.1"/>
    <property type="molecule type" value="Genomic_DNA"/>
</dbReference>
<keyword evidence="9" id="KW-1185">Reference proteome</keyword>
<dbReference type="OrthoDB" id="9801717at2"/>
<organism evidence="8 9">
    <name type="scientific">Olleya aquimaris</name>
    <dbReference type="NCBI Taxonomy" id="639310"/>
    <lineage>
        <taxon>Bacteria</taxon>
        <taxon>Pseudomonadati</taxon>
        <taxon>Bacteroidota</taxon>
        <taxon>Flavobacteriia</taxon>
        <taxon>Flavobacteriales</taxon>
        <taxon>Flavobacteriaceae</taxon>
    </lineage>
</organism>
<evidence type="ECO:0000259" key="6">
    <source>
        <dbReference type="PROSITE" id="PS51898"/>
    </source>
</evidence>
<dbReference type="InterPro" id="IPR013762">
    <property type="entry name" value="Integrase-like_cat_sf"/>
</dbReference>
<keyword evidence="2" id="KW-0229">DNA integration</keyword>
<dbReference type="RefSeq" id="WP_111659627.1">
    <property type="nucleotide sequence ID" value="NZ_QLLO01000004.1"/>
</dbReference>
<evidence type="ECO:0000313" key="9">
    <source>
        <dbReference type="Proteomes" id="UP000248703"/>
    </source>
</evidence>
<dbReference type="InterPro" id="IPR011010">
    <property type="entry name" value="DNA_brk_join_enz"/>
</dbReference>
<dbReference type="PROSITE" id="PS51900">
    <property type="entry name" value="CB"/>
    <property type="match status" value="1"/>
</dbReference>
<evidence type="ECO:0000256" key="4">
    <source>
        <dbReference type="ARBA" id="ARBA00023172"/>
    </source>
</evidence>
<comment type="similarity">
    <text evidence="1">Belongs to the 'phage' integrase family.</text>
</comment>
<dbReference type="InterPro" id="IPR010998">
    <property type="entry name" value="Integrase_recombinase_N"/>
</dbReference>
<dbReference type="Pfam" id="PF13495">
    <property type="entry name" value="Phage_int_SAM_4"/>
    <property type="match status" value="1"/>
</dbReference>
<evidence type="ECO:0000256" key="5">
    <source>
        <dbReference type="PROSITE-ProRule" id="PRU01248"/>
    </source>
</evidence>
<proteinExistence type="inferred from homology"/>
<dbReference type="InterPro" id="IPR002104">
    <property type="entry name" value="Integrase_catalytic"/>
</dbReference>
<dbReference type="Proteomes" id="UP000248703">
    <property type="component" value="Unassembled WGS sequence"/>
</dbReference>
<sequence length="387" mass="45185">MQTLPTVTLSRVYFKKAHQIKISFKYNDILIDILRDVPGAMWSKTLKSWYIKNTPNHLKILFKVFKNQATVNAKDLFDQSMPMHQYPERRIRQLSQNNKDLLNNFYKYLKGKRYSQSTIDTYTQQIADFVEYYNTTLDQITNKEVELFIEDVYIKRNYSISTQRQFVSALKLFVVFYPKLNINNLQLARPNKSRKLPNVLSQTEILSLISNTSNLKHKTIITLLYSCGLRISELINLKLKDINLNRKQIHIKSSKGRKDRLVSIADHFIPMVTEYYLSYKPETYLFEGNNGGTYSAQSVRQFISKNCKKANLNKVVTPHTLRHSYATHLLENGVDIRYIQSLLGHAKPETTMIYTHVQRKDLMAISNPLDLAIQKLKNSEKTTKKLS</sequence>
<dbReference type="Pfam" id="PF00589">
    <property type="entry name" value="Phage_integrase"/>
    <property type="match status" value="1"/>
</dbReference>
<dbReference type="GO" id="GO:0003677">
    <property type="term" value="F:DNA binding"/>
    <property type="evidence" value="ECO:0007669"/>
    <property type="project" value="UniProtKB-UniRule"/>
</dbReference>
<accession>A0A327RFN8</accession>
<dbReference type="InterPro" id="IPR050090">
    <property type="entry name" value="Tyrosine_recombinase_XerCD"/>
</dbReference>
<dbReference type="PANTHER" id="PTHR30349:SF41">
    <property type="entry name" value="INTEGRASE_RECOMBINASE PROTEIN MJ0367-RELATED"/>
    <property type="match status" value="1"/>
</dbReference>
<evidence type="ECO:0000313" key="8">
    <source>
        <dbReference type="EMBL" id="RAJ14945.1"/>
    </source>
</evidence>
<dbReference type="PANTHER" id="PTHR30349">
    <property type="entry name" value="PHAGE INTEGRASE-RELATED"/>
    <property type="match status" value="1"/>
</dbReference>
<dbReference type="Gene3D" id="1.10.443.10">
    <property type="entry name" value="Intergrase catalytic core"/>
    <property type="match status" value="1"/>
</dbReference>
<dbReference type="InterPro" id="IPR004107">
    <property type="entry name" value="Integrase_SAM-like_N"/>
</dbReference>
<comment type="caution">
    <text evidence="8">The sequence shown here is derived from an EMBL/GenBank/DDBJ whole genome shotgun (WGS) entry which is preliminary data.</text>
</comment>
<dbReference type="Gene3D" id="1.10.150.130">
    <property type="match status" value="1"/>
</dbReference>
<dbReference type="PROSITE" id="PS51898">
    <property type="entry name" value="TYR_RECOMBINASE"/>
    <property type="match status" value="1"/>
</dbReference>
<evidence type="ECO:0000256" key="1">
    <source>
        <dbReference type="ARBA" id="ARBA00008857"/>
    </source>
</evidence>
<protein>
    <submittedName>
        <fullName evidence="8">Site-specific recombinase XerD</fullName>
    </submittedName>
</protein>
<name>A0A327RFN8_9FLAO</name>
<dbReference type="NCBIfam" id="NF040815">
    <property type="entry name" value="recomb_XerA_Arch"/>
    <property type="match status" value="1"/>
</dbReference>
<dbReference type="InterPro" id="IPR044068">
    <property type="entry name" value="CB"/>
</dbReference>
<feature type="domain" description="Core-binding (CB)" evidence="7">
    <location>
        <begin position="96"/>
        <end position="178"/>
    </location>
</feature>
<dbReference type="GO" id="GO:0006310">
    <property type="term" value="P:DNA recombination"/>
    <property type="evidence" value="ECO:0007669"/>
    <property type="project" value="UniProtKB-KW"/>
</dbReference>
<evidence type="ECO:0000259" key="7">
    <source>
        <dbReference type="PROSITE" id="PS51900"/>
    </source>
</evidence>
<dbReference type="AlphaFoldDB" id="A0A327RFN8"/>
<keyword evidence="4" id="KW-0233">DNA recombination</keyword>
<dbReference type="SUPFAM" id="SSF56349">
    <property type="entry name" value="DNA breaking-rejoining enzymes"/>
    <property type="match status" value="1"/>
</dbReference>
<dbReference type="GO" id="GO:0015074">
    <property type="term" value="P:DNA integration"/>
    <property type="evidence" value="ECO:0007669"/>
    <property type="project" value="UniProtKB-KW"/>
</dbReference>
<reference evidence="8 9" key="1">
    <citation type="submission" date="2018-06" db="EMBL/GenBank/DDBJ databases">
        <title>Genomic Encyclopedia of Archaeal and Bacterial Type Strains, Phase II (KMG-II): from individual species to whole genera.</title>
        <authorList>
            <person name="Goeker M."/>
        </authorList>
    </citation>
    <scope>NUCLEOTIDE SEQUENCE [LARGE SCALE GENOMIC DNA]</scope>
    <source>
        <strain evidence="8 9">DSM 24464</strain>
    </source>
</reference>
<evidence type="ECO:0000256" key="3">
    <source>
        <dbReference type="ARBA" id="ARBA00023125"/>
    </source>
</evidence>
<gene>
    <name evidence="8" type="ORF">LY08_01292</name>
</gene>
<feature type="domain" description="Tyr recombinase" evidence="6">
    <location>
        <begin position="195"/>
        <end position="367"/>
    </location>
</feature>
<evidence type="ECO:0000256" key="2">
    <source>
        <dbReference type="ARBA" id="ARBA00022908"/>
    </source>
</evidence>